<dbReference type="FunFam" id="3.40.640.10:FF:000097">
    <property type="entry name" value="Serine hydroxymethyltransferase"/>
    <property type="match status" value="1"/>
</dbReference>
<protein>
    <submittedName>
        <fullName evidence="7">Serine hydroxymethyltransferase</fullName>
    </submittedName>
</protein>
<dbReference type="InterPro" id="IPR015421">
    <property type="entry name" value="PyrdxlP-dep_Trfase_major"/>
</dbReference>
<evidence type="ECO:0000256" key="3">
    <source>
        <dbReference type="ARBA" id="ARBA00022563"/>
    </source>
</evidence>
<keyword evidence="4 7" id="KW-0808">Transferase</keyword>
<keyword evidence="7" id="KW-0489">Methyltransferase</keyword>
<evidence type="ECO:0000256" key="2">
    <source>
        <dbReference type="ARBA" id="ARBA00006376"/>
    </source>
</evidence>
<keyword evidence="5" id="KW-0663">Pyridoxal phosphate</keyword>
<dbReference type="PIRSF" id="PIRSF000412">
    <property type="entry name" value="SHMT"/>
    <property type="match status" value="1"/>
</dbReference>
<dbReference type="InterPro" id="IPR015424">
    <property type="entry name" value="PyrdxlP-dep_Trfase"/>
</dbReference>
<dbReference type="InterPro" id="IPR019798">
    <property type="entry name" value="Ser_HO-MeTrfase_PLP_BS"/>
</dbReference>
<evidence type="ECO:0000259" key="6">
    <source>
        <dbReference type="Pfam" id="PF00464"/>
    </source>
</evidence>
<dbReference type="GO" id="GO:0008168">
    <property type="term" value="F:methyltransferase activity"/>
    <property type="evidence" value="ECO:0007669"/>
    <property type="project" value="UniProtKB-KW"/>
</dbReference>
<dbReference type="GO" id="GO:0035999">
    <property type="term" value="P:tetrahydrofolate interconversion"/>
    <property type="evidence" value="ECO:0007669"/>
    <property type="project" value="InterPro"/>
</dbReference>
<comment type="similarity">
    <text evidence="2">Belongs to the SHMT family.</text>
</comment>
<dbReference type="CDD" id="cd00378">
    <property type="entry name" value="SHMT"/>
    <property type="match status" value="1"/>
</dbReference>
<evidence type="ECO:0000256" key="5">
    <source>
        <dbReference type="ARBA" id="ARBA00022898"/>
    </source>
</evidence>
<dbReference type="HAMAP" id="MF_00051">
    <property type="entry name" value="SHMT"/>
    <property type="match status" value="1"/>
</dbReference>
<dbReference type="InterPro" id="IPR015422">
    <property type="entry name" value="PyrdxlP-dep_Trfase_small"/>
</dbReference>
<name>A0A5E8CL43_9ZZZZ</name>
<dbReference type="PANTHER" id="PTHR11680">
    <property type="entry name" value="SERINE HYDROXYMETHYLTRANSFERASE"/>
    <property type="match status" value="1"/>
</dbReference>
<dbReference type="SUPFAM" id="SSF53383">
    <property type="entry name" value="PLP-dependent transferases"/>
    <property type="match status" value="1"/>
</dbReference>
<dbReference type="GO" id="GO:0019264">
    <property type="term" value="P:glycine biosynthetic process from serine"/>
    <property type="evidence" value="ECO:0007669"/>
    <property type="project" value="InterPro"/>
</dbReference>
<dbReference type="AlphaFoldDB" id="A0A5E8CL43"/>
<evidence type="ECO:0000256" key="1">
    <source>
        <dbReference type="ARBA" id="ARBA00001933"/>
    </source>
</evidence>
<organism evidence="7">
    <name type="scientific">seawater metagenome</name>
    <dbReference type="NCBI Taxonomy" id="1561972"/>
    <lineage>
        <taxon>unclassified sequences</taxon>
        <taxon>metagenomes</taxon>
        <taxon>ecological metagenomes</taxon>
    </lineage>
</organism>
<dbReference type="Pfam" id="PF00464">
    <property type="entry name" value="SHMT"/>
    <property type="match status" value="1"/>
</dbReference>
<evidence type="ECO:0000256" key="4">
    <source>
        <dbReference type="ARBA" id="ARBA00022679"/>
    </source>
</evidence>
<reference evidence="7" key="1">
    <citation type="submission" date="2019-09" db="EMBL/GenBank/DDBJ databases">
        <authorList>
            <person name="Needham M D."/>
        </authorList>
    </citation>
    <scope>NUCLEOTIDE SEQUENCE</scope>
</reference>
<feature type="domain" description="Serine hydroxymethyltransferase-like" evidence="6">
    <location>
        <begin position="13"/>
        <end position="394"/>
    </location>
</feature>
<dbReference type="GO" id="GO:0005739">
    <property type="term" value="C:mitochondrion"/>
    <property type="evidence" value="ECO:0007669"/>
    <property type="project" value="TreeGrafter"/>
</dbReference>
<dbReference type="PROSITE" id="PS00096">
    <property type="entry name" value="SHMT"/>
    <property type="match status" value="1"/>
</dbReference>
<dbReference type="Gene3D" id="3.40.640.10">
    <property type="entry name" value="Type I PLP-dependent aspartate aminotransferase-like (Major domain)"/>
    <property type="match status" value="1"/>
</dbReference>
<accession>A0A5E8CL43</accession>
<keyword evidence="3" id="KW-0554">One-carbon metabolism</keyword>
<dbReference type="Gene3D" id="3.90.1150.10">
    <property type="entry name" value="Aspartate Aminotransferase, domain 1"/>
    <property type="match status" value="1"/>
</dbReference>
<dbReference type="InterPro" id="IPR001085">
    <property type="entry name" value="Ser_HO-MeTrfase"/>
</dbReference>
<dbReference type="GO" id="GO:0032259">
    <property type="term" value="P:methylation"/>
    <property type="evidence" value="ECO:0007669"/>
    <property type="project" value="UniProtKB-KW"/>
</dbReference>
<dbReference type="NCBIfam" id="NF000586">
    <property type="entry name" value="PRK00011.1"/>
    <property type="match status" value="1"/>
</dbReference>
<dbReference type="GO" id="GO:0004372">
    <property type="term" value="F:glycine hydroxymethyltransferase activity"/>
    <property type="evidence" value="ECO:0007669"/>
    <property type="project" value="InterPro"/>
</dbReference>
<proteinExistence type="inferred from homology"/>
<gene>
    <name evidence="7" type="ORF">CPAV1605_74</name>
</gene>
<dbReference type="PANTHER" id="PTHR11680:SF35">
    <property type="entry name" value="SERINE HYDROXYMETHYLTRANSFERASE 1"/>
    <property type="match status" value="1"/>
</dbReference>
<dbReference type="EMBL" id="CABVLZ010000001">
    <property type="protein sequence ID" value="VVU94352.1"/>
    <property type="molecule type" value="Genomic_DNA"/>
</dbReference>
<dbReference type="InterPro" id="IPR039429">
    <property type="entry name" value="SHMT-like_dom"/>
</dbReference>
<dbReference type="GO" id="GO:0030170">
    <property type="term" value="F:pyridoxal phosphate binding"/>
    <property type="evidence" value="ECO:0007669"/>
    <property type="project" value="InterPro"/>
</dbReference>
<dbReference type="InterPro" id="IPR049943">
    <property type="entry name" value="Ser_HO-MeTrfase-like"/>
</dbReference>
<sequence>MKRFASNNFLKPLKKADTELYKIIGKEFKRQKFGLELIASENFTSRSVMDCLGSVLTNKYSEGYPGKRYYGGNQYIDQVENLCIQRAKKAYRLDENWGVNVQSYSGSTANMSTYLGLLNPHDRIMGLDLPSGGHLTHGFYTNKRKVSATSVVFESLPYKVDLDGLIDYTELEKLARIFKPKLLICGYSAYPRDLDYKKFREIADINNSILMCDMAHFSGFVAAKVLENPFEYCDIVTTTTHKTLVGPRAGMIFFKKEYENAINNSVFPGTQGGPHENTIAAIATQLKEVNTKEFKEYIEQVQKNSRTLANKMIDYGYKVCTNGTDNHIVLIDLRDKKISGNKIEKICQECDISINKNSVPGDTSALVPGGIRLGSAALTTRGLEESDFEQVGYFLNEVIKLAIDINKNTKNLEDFSTAIKKDDKVKKIRKKVKDFSKGFDFYK</sequence>
<comment type="cofactor">
    <cofactor evidence="1">
        <name>pyridoxal 5'-phosphate</name>
        <dbReference type="ChEBI" id="CHEBI:597326"/>
    </cofactor>
</comment>
<evidence type="ECO:0000313" key="7">
    <source>
        <dbReference type="EMBL" id="VVU94352.1"/>
    </source>
</evidence>